<dbReference type="InterPro" id="IPR001387">
    <property type="entry name" value="Cro/C1-type_HTH"/>
</dbReference>
<feature type="domain" description="HTH cro/C1-type" evidence="3">
    <location>
        <begin position="17"/>
        <end position="71"/>
    </location>
</feature>
<dbReference type="AlphaFoldDB" id="A0A1Z3LVE8"/>
<reference evidence="4 5" key="2">
    <citation type="submission" date="2017-06" db="EMBL/GenBank/DDBJ databases">
        <authorList>
            <person name="Kim H.J."/>
            <person name="Triplett B.A."/>
        </authorList>
    </citation>
    <scope>NUCLEOTIDE SEQUENCE [LARGE SCALE GENOMIC DNA]</scope>
    <source>
        <strain evidence="4 5">BZC3</strain>
    </source>
</reference>
<feature type="region of interest" description="Disordered" evidence="2">
    <location>
        <begin position="116"/>
        <end position="135"/>
    </location>
</feature>
<dbReference type="EMBL" id="CP021995">
    <property type="protein sequence ID" value="ASD26202.1"/>
    <property type="molecule type" value="Genomic_DNA"/>
</dbReference>
<proteinExistence type="predicted"/>
<evidence type="ECO:0000256" key="2">
    <source>
        <dbReference type="SAM" id="MobiDB-lite"/>
    </source>
</evidence>
<gene>
    <name evidence="4" type="ORF">CD943_04450</name>
</gene>
<evidence type="ECO:0000313" key="4">
    <source>
        <dbReference type="EMBL" id="ASD26202.1"/>
    </source>
</evidence>
<keyword evidence="1" id="KW-0238">DNA-binding</keyword>
<dbReference type="GO" id="GO:0003677">
    <property type="term" value="F:DNA binding"/>
    <property type="evidence" value="ECO:0007669"/>
    <property type="project" value="UniProtKB-KW"/>
</dbReference>
<dbReference type="SUPFAM" id="SSF47413">
    <property type="entry name" value="lambda repressor-like DNA-binding domains"/>
    <property type="match status" value="1"/>
</dbReference>
<evidence type="ECO:0000259" key="3">
    <source>
        <dbReference type="PROSITE" id="PS50943"/>
    </source>
</evidence>
<reference evidence="4 5" key="1">
    <citation type="submission" date="2017-06" db="EMBL/GenBank/DDBJ databases">
        <title>Biodegradation of gentamicin by bacterial consortia AMQD4 in synthetic medium and raw gentamicin sewage.</title>
        <authorList>
            <person name="Chang H."/>
            <person name="Feng Y."/>
            <person name="Li Z."/>
            <person name="Xue J."/>
            <person name="Cheng D."/>
        </authorList>
    </citation>
    <scope>NUCLEOTIDE SEQUENCE [LARGE SCALE GENOMIC DNA]</scope>
    <source>
        <strain evidence="4 5">BZC3</strain>
    </source>
</reference>
<dbReference type="PROSITE" id="PS50943">
    <property type="entry name" value="HTH_CROC1"/>
    <property type="match status" value="1"/>
</dbReference>
<sequence length="135" mass="14658">MTEKHVEPVDRLVGQRVREERRAAGLTQADLGNLIGVSPQQAQKYEQGANRLSASTLAKIADALNDSLVRLFADVQDRRRTAADRTDARRLLDCFSGMTPPRRALLVAIAEELRHEPSGRGVGQPAGALSSASRS</sequence>
<evidence type="ECO:0000313" key="5">
    <source>
        <dbReference type="Proteomes" id="UP000197024"/>
    </source>
</evidence>
<dbReference type="PANTHER" id="PTHR46558:SF11">
    <property type="entry name" value="HTH-TYPE TRANSCRIPTIONAL REGULATOR XRE"/>
    <property type="match status" value="1"/>
</dbReference>
<evidence type="ECO:0000256" key="1">
    <source>
        <dbReference type="ARBA" id="ARBA00023125"/>
    </source>
</evidence>
<accession>A0A1Z3LVE8</accession>
<dbReference type="Proteomes" id="UP000197024">
    <property type="component" value="Chromosome"/>
</dbReference>
<dbReference type="SMART" id="SM00530">
    <property type="entry name" value="HTH_XRE"/>
    <property type="match status" value="1"/>
</dbReference>
<name>A0A1Z3LVE8_BREDI</name>
<dbReference type="InterPro" id="IPR010982">
    <property type="entry name" value="Lambda_DNA-bd_dom_sf"/>
</dbReference>
<dbReference type="Pfam" id="PF01381">
    <property type="entry name" value="HTH_3"/>
    <property type="match status" value="1"/>
</dbReference>
<protein>
    <recommendedName>
        <fullName evidence="3">HTH cro/C1-type domain-containing protein</fullName>
    </recommendedName>
</protein>
<dbReference type="CDD" id="cd00093">
    <property type="entry name" value="HTH_XRE"/>
    <property type="match status" value="1"/>
</dbReference>
<organism evidence="4 5">
    <name type="scientific">Brevundimonas diminuta</name>
    <name type="common">Pseudomonas diminuta</name>
    <dbReference type="NCBI Taxonomy" id="293"/>
    <lineage>
        <taxon>Bacteria</taxon>
        <taxon>Pseudomonadati</taxon>
        <taxon>Pseudomonadota</taxon>
        <taxon>Alphaproteobacteria</taxon>
        <taxon>Caulobacterales</taxon>
        <taxon>Caulobacteraceae</taxon>
        <taxon>Brevundimonas</taxon>
    </lineage>
</organism>
<dbReference type="PANTHER" id="PTHR46558">
    <property type="entry name" value="TRACRIPTIONAL REGULATORY PROTEIN-RELATED-RELATED"/>
    <property type="match status" value="1"/>
</dbReference>
<dbReference type="Gene3D" id="1.10.260.40">
    <property type="entry name" value="lambda repressor-like DNA-binding domains"/>
    <property type="match status" value="1"/>
</dbReference>